<accession>A0A3N4IBR6</accession>
<name>A0A3N4IBR6_ASCIM</name>
<keyword evidence="1" id="KW-0472">Membrane</keyword>
<evidence type="ECO:0000313" key="3">
    <source>
        <dbReference type="Proteomes" id="UP000275078"/>
    </source>
</evidence>
<reference evidence="2 3" key="1">
    <citation type="journal article" date="2018" name="Nat. Ecol. Evol.">
        <title>Pezizomycetes genomes reveal the molecular basis of ectomycorrhizal truffle lifestyle.</title>
        <authorList>
            <person name="Murat C."/>
            <person name="Payen T."/>
            <person name="Noel B."/>
            <person name="Kuo A."/>
            <person name="Morin E."/>
            <person name="Chen J."/>
            <person name="Kohler A."/>
            <person name="Krizsan K."/>
            <person name="Balestrini R."/>
            <person name="Da Silva C."/>
            <person name="Montanini B."/>
            <person name="Hainaut M."/>
            <person name="Levati E."/>
            <person name="Barry K.W."/>
            <person name="Belfiori B."/>
            <person name="Cichocki N."/>
            <person name="Clum A."/>
            <person name="Dockter R.B."/>
            <person name="Fauchery L."/>
            <person name="Guy J."/>
            <person name="Iotti M."/>
            <person name="Le Tacon F."/>
            <person name="Lindquist E.A."/>
            <person name="Lipzen A."/>
            <person name="Malagnac F."/>
            <person name="Mello A."/>
            <person name="Molinier V."/>
            <person name="Miyauchi S."/>
            <person name="Poulain J."/>
            <person name="Riccioni C."/>
            <person name="Rubini A."/>
            <person name="Sitrit Y."/>
            <person name="Splivallo R."/>
            <person name="Traeger S."/>
            <person name="Wang M."/>
            <person name="Zifcakova L."/>
            <person name="Wipf D."/>
            <person name="Zambonelli A."/>
            <person name="Paolocci F."/>
            <person name="Nowrousian M."/>
            <person name="Ottonello S."/>
            <person name="Baldrian P."/>
            <person name="Spatafora J.W."/>
            <person name="Henrissat B."/>
            <person name="Nagy L.G."/>
            <person name="Aury J.M."/>
            <person name="Wincker P."/>
            <person name="Grigoriev I.V."/>
            <person name="Bonfante P."/>
            <person name="Martin F.M."/>
        </authorList>
    </citation>
    <scope>NUCLEOTIDE SEQUENCE [LARGE SCALE GENOMIC DNA]</scope>
    <source>
        <strain evidence="2 3">RN42</strain>
    </source>
</reference>
<dbReference type="AlphaFoldDB" id="A0A3N4IBR6"/>
<evidence type="ECO:0000256" key="1">
    <source>
        <dbReference type="SAM" id="Phobius"/>
    </source>
</evidence>
<evidence type="ECO:0000313" key="2">
    <source>
        <dbReference type="EMBL" id="RPA81651.1"/>
    </source>
</evidence>
<organism evidence="2 3">
    <name type="scientific">Ascobolus immersus RN42</name>
    <dbReference type="NCBI Taxonomy" id="1160509"/>
    <lineage>
        <taxon>Eukaryota</taxon>
        <taxon>Fungi</taxon>
        <taxon>Dikarya</taxon>
        <taxon>Ascomycota</taxon>
        <taxon>Pezizomycotina</taxon>
        <taxon>Pezizomycetes</taxon>
        <taxon>Pezizales</taxon>
        <taxon>Ascobolaceae</taxon>
        <taxon>Ascobolus</taxon>
    </lineage>
</organism>
<keyword evidence="3" id="KW-1185">Reference proteome</keyword>
<protein>
    <submittedName>
        <fullName evidence="2">Uncharacterized protein</fullName>
    </submittedName>
</protein>
<keyword evidence="1" id="KW-1133">Transmembrane helix</keyword>
<keyword evidence="1" id="KW-0812">Transmembrane</keyword>
<gene>
    <name evidence="2" type="ORF">BJ508DRAFT_414601</name>
</gene>
<dbReference type="Proteomes" id="UP000275078">
    <property type="component" value="Unassembled WGS sequence"/>
</dbReference>
<proteinExistence type="predicted"/>
<feature type="transmembrane region" description="Helical" evidence="1">
    <location>
        <begin position="58"/>
        <end position="80"/>
    </location>
</feature>
<sequence length="102" mass="11623">MDEALPLSLPATLEPQLLVGVASEAFWKCDFKLPFPFPILVTTFHSFPFALRHHHTSIPTLFCFAFSFCCSTIFTLQFPCKIVRNKSSMQDHDLAHIQQHAD</sequence>
<dbReference type="EMBL" id="ML119677">
    <property type="protein sequence ID" value="RPA81651.1"/>
    <property type="molecule type" value="Genomic_DNA"/>
</dbReference>